<sequence length="401" mass="42395">MSAPVVLVLNAGSSSVKFAAYEAGGGDLGPARWRGQVEGIPDDPTLTLSEGDRRVVDGEKLNSAGVSDHAGALRVSLERLFGLFGRDPLLAAGHRVVHGGAEFGAPALVDDATFARLEALIPLAPLHQPHNLAGMRAVAEVAPGLPQVASFDTSFHRTIPAVAHTIALPRELREKGLRRYGFHGISYSFIASQLPKRLPEAERGRVVVAHLGNGASLCAMRDGRSVETTMSFSALDGLLMGTRCGALDPGVLLYLMRERGDGVESLEDLLYRRCGLLGLSGVSADMRKVLASEEPDARLAAEQFVYRIVREVGALASVLGGLDALVFTAGIGERSAEIRERVCEGLAWLGVSLDREANARSDERISAAGGRVAAFVIPTDEEGVIARDAATLVAQRLEPAA</sequence>
<proteinExistence type="inferred from homology"/>
<feature type="site" description="Transition state stabilizer" evidence="9">
    <location>
        <position position="243"/>
    </location>
</feature>
<dbReference type="PANTHER" id="PTHR21060:SF21">
    <property type="entry name" value="ACETATE KINASE"/>
    <property type="match status" value="1"/>
</dbReference>
<keyword evidence="5 9" id="KW-0547">Nucleotide-binding</keyword>
<gene>
    <name evidence="9" type="primary">ackA</name>
    <name evidence="11" type="ORF">IHQ68_11725</name>
</gene>
<dbReference type="PROSITE" id="PS01075">
    <property type="entry name" value="ACETATE_KINASE_1"/>
    <property type="match status" value="1"/>
</dbReference>
<dbReference type="PIRSF" id="PIRSF000722">
    <property type="entry name" value="Acetate_prop_kin"/>
    <property type="match status" value="1"/>
</dbReference>
<dbReference type="InterPro" id="IPR004372">
    <property type="entry name" value="Ac/propionate_kinase"/>
</dbReference>
<evidence type="ECO:0000256" key="8">
    <source>
        <dbReference type="ARBA" id="ARBA00022842"/>
    </source>
</evidence>
<comment type="caution">
    <text evidence="9">Lacks conserved residue(s) required for the propagation of feature annotation.</text>
</comment>
<feature type="binding site" evidence="9">
    <location>
        <position position="17"/>
    </location>
    <ligand>
        <name>ATP</name>
        <dbReference type="ChEBI" id="CHEBI:30616"/>
    </ligand>
</feature>
<dbReference type="EMBL" id="JADBEO010000022">
    <property type="protein sequence ID" value="MDR4307286.1"/>
    <property type="molecule type" value="Genomic_DNA"/>
</dbReference>
<evidence type="ECO:0000256" key="6">
    <source>
        <dbReference type="ARBA" id="ARBA00022777"/>
    </source>
</evidence>
<dbReference type="NCBIfam" id="TIGR00016">
    <property type="entry name" value="ackA"/>
    <property type="match status" value="1"/>
</dbReference>
<evidence type="ECO:0000256" key="10">
    <source>
        <dbReference type="RuleBase" id="RU003835"/>
    </source>
</evidence>
<feature type="binding site" evidence="9">
    <location>
        <position position="95"/>
    </location>
    <ligand>
        <name>substrate</name>
    </ligand>
</feature>
<keyword evidence="6 9" id="KW-0418">Kinase</keyword>
<evidence type="ECO:0000256" key="7">
    <source>
        <dbReference type="ARBA" id="ARBA00022840"/>
    </source>
</evidence>
<comment type="similarity">
    <text evidence="1 9 10">Belongs to the acetokinase family.</text>
</comment>
<accession>A0ABU1DGP0</accession>
<feature type="site" description="Transition state stabilizer" evidence="9">
    <location>
        <position position="183"/>
    </location>
</feature>
<dbReference type="InterPro" id="IPR023865">
    <property type="entry name" value="Aliphatic_acid_kinase_CS"/>
</dbReference>
<dbReference type="RefSeq" id="WP_309392000.1">
    <property type="nucleotide sequence ID" value="NZ_JADBEO010000022.1"/>
</dbReference>
<dbReference type="PRINTS" id="PR00471">
    <property type="entry name" value="ACETATEKNASE"/>
</dbReference>
<keyword evidence="4 9" id="KW-0479">Metal-binding</keyword>
<comment type="cofactor">
    <cofactor evidence="9">
        <name>Mg(2+)</name>
        <dbReference type="ChEBI" id="CHEBI:18420"/>
    </cofactor>
    <cofactor evidence="9">
        <name>Mn(2+)</name>
        <dbReference type="ChEBI" id="CHEBI:29035"/>
    </cofactor>
    <text evidence="9">Mg(2+). Can also accept Mn(2+).</text>
</comment>
<comment type="catalytic activity">
    <reaction evidence="9">
        <text>acetate + ATP = acetyl phosphate + ADP</text>
        <dbReference type="Rhea" id="RHEA:11352"/>
        <dbReference type="ChEBI" id="CHEBI:22191"/>
        <dbReference type="ChEBI" id="CHEBI:30089"/>
        <dbReference type="ChEBI" id="CHEBI:30616"/>
        <dbReference type="ChEBI" id="CHEBI:456216"/>
        <dbReference type="EC" id="2.7.2.1"/>
    </reaction>
</comment>
<evidence type="ECO:0000313" key="11">
    <source>
        <dbReference type="EMBL" id="MDR4307286.1"/>
    </source>
</evidence>
<name>A0ABU1DGP0_9HYPH</name>
<feature type="binding site" evidence="9">
    <location>
        <position position="10"/>
    </location>
    <ligand>
        <name>Mg(2+)</name>
        <dbReference type="ChEBI" id="CHEBI:18420"/>
    </ligand>
</feature>
<dbReference type="Pfam" id="PF00871">
    <property type="entry name" value="Acetate_kinase"/>
    <property type="match status" value="1"/>
</dbReference>
<evidence type="ECO:0000256" key="5">
    <source>
        <dbReference type="ARBA" id="ARBA00022741"/>
    </source>
</evidence>
<keyword evidence="8 9" id="KW-0460">Magnesium</keyword>
<evidence type="ECO:0000313" key="12">
    <source>
        <dbReference type="Proteomes" id="UP001181622"/>
    </source>
</evidence>
<evidence type="ECO:0000256" key="3">
    <source>
        <dbReference type="ARBA" id="ARBA00022679"/>
    </source>
</evidence>
<dbReference type="Gene3D" id="3.30.420.40">
    <property type="match status" value="2"/>
</dbReference>
<dbReference type="EC" id="2.7.2.1" evidence="9"/>
<dbReference type="InterPro" id="IPR043129">
    <property type="entry name" value="ATPase_NBD"/>
</dbReference>
<dbReference type="PANTHER" id="PTHR21060">
    <property type="entry name" value="ACETATE KINASE"/>
    <property type="match status" value="1"/>
</dbReference>
<feature type="binding site" evidence="9">
    <location>
        <begin position="210"/>
        <end position="214"/>
    </location>
    <ligand>
        <name>ATP</name>
        <dbReference type="ChEBI" id="CHEBI:30616"/>
    </ligand>
</feature>
<protein>
    <recommendedName>
        <fullName evidence="9">Acetate kinase</fullName>
        <ecNumber evidence="9">2.7.2.1</ecNumber>
    </recommendedName>
    <alternativeName>
        <fullName evidence="9">Acetokinase</fullName>
    </alternativeName>
</protein>
<comment type="pathway">
    <text evidence="9">Metabolic intermediate biosynthesis; acetyl-CoA biosynthesis; acetyl-CoA from acetate: step 1/2.</text>
</comment>
<dbReference type="GO" id="GO:0008776">
    <property type="term" value="F:acetate kinase activity"/>
    <property type="evidence" value="ECO:0007669"/>
    <property type="project" value="UniProtKB-EC"/>
</dbReference>
<evidence type="ECO:0000256" key="9">
    <source>
        <dbReference type="HAMAP-Rule" id="MF_00020"/>
    </source>
</evidence>
<dbReference type="SUPFAM" id="SSF53067">
    <property type="entry name" value="Actin-like ATPase domain"/>
    <property type="match status" value="2"/>
</dbReference>
<feature type="binding site" evidence="9">
    <location>
        <position position="381"/>
    </location>
    <ligand>
        <name>Mg(2+)</name>
        <dbReference type="ChEBI" id="CHEBI:18420"/>
    </ligand>
</feature>
<dbReference type="PROSITE" id="PS01076">
    <property type="entry name" value="ACETATE_KINASE_2"/>
    <property type="match status" value="1"/>
</dbReference>
<evidence type="ECO:0000256" key="4">
    <source>
        <dbReference type="ARBA" id="ARBA00022723"/>
    </source>
</evidence>
<organism evidence="11 12">
    <name type="scientific">Chelatococcus sambhunathii</name>
    <dbReference type="NCBI Taxonomy" id="363953"/>
    <lineage>
        <taxon>Bacteria</taxon>
        <taxon>Pseudomonadati</taxon>
        <taxon>Pseudomonadota</taxon>
        <taxon>Alphaproteobacteria</taxon>
        <taxon>Hyphomicrobiales</taxon>
        <taxon>Chelatococcaceae</taxon>
        <taxon>Chelatococcus</taxon>
    </lineage>
</organism>
<dbReference type="Proteomes" id="UP001181622">
    <property type="component" value="Unassembled WGS sequence"/>
</dbReference>
<keyword evidence="7 9" id="KW-0067">ATP-binding</keyword>
<feature type="binding site" evidence="9">
    <location>
        <begin position="285"/>
        <end position="287"/>
    </location>
    <ligand>
        <name>ATP</name>
        <dbReference type="ChEBI" id="CHEBI:30616"/>
    </ligand>
</feature>
<evidence type="ECO:0000256" key="1">
    <source>
        <dbReference type="ARBA" id="ARBA00008748"/>
    </source>
</evidence>
<feature type="active site" description="Proton donor/acceptor" evidence="9">
    <location>
        <position position="152"/>
    </location>
</feature>
<comment type="subcellular location">
    <subcellularLocation>
        <location evidence="9">Cytoplasm</location>
    </subcellularLocation>
</comment>
<reference evidence="11" key="1">
    <citation type="submission" date="2020-10" db="EMBL/GenBank/DDBJ databases">
        <authorList>
            <person name="Abbas A."/>
            <person name="Razzaq R."/>
            <person name="Waqas M."/>
            <person name="Abbas N."/>
            <person name="Nielsen T.K."/>
            <person name="Hansen L.H."/>
            <person name="Hussain S."/>
            <person name="Shahid M."/>
        </authorList>
    </citation>
    <scope>NUCLEOTIDE SEQUENCE</scope>
    <source>
        <strain evidence="11">S14</strain>
    </source>
</reference>
<keyword evidence="2 9" id="KW-0963">Cytoplasm</keyword>
<keyword evidence="3 9" id="KW-0808">Transferase</keyword>
<evidence type="ECO:0000256" key="2">
    <source>
        <dbReference type="ARBA" id="ARBA00022490"/>
    </source>
</evidence>
<comment type="subunit">
    <text evidence="9">Homodimer.</text>
</comment>
<keyword evidence="12" id="KW-1185">Reference proteome</keyword>
<dbReference type="InterPro" id="IPR000890">
    <property type="entry name" value="Aliphatic_acid_kin_short-chain"/>
</dbReference>
<dbReference type="HAMAP" id="MF_00020">
    <property type="entry name" value="Acetate_kinase"/>
    <property type="match status" value="1"/>
</dbReference>
<comment type="function">
    <text evidence="9">Catalyzes the formation of acetyl phosphate from acetate and ATP. Can also catalyze the reverse reaction.</text>
</comment>
<comment type="caution">
    <text evidence="11">The sequence shown here is derived from an EMBL/GenBank/DDBJ whole genome shotgun (WGS) entry which is preliminary data.</text>
</comment>